<evidence type="ECO:0000313" key="3">
    <source>
        <dbReference type="Proteomes" id="UP000297229"/>
    </source>
</evidence>
<name>A0A4Z1K2G2_9HELO</name>
<accession>A0A4Z1K2G2</accession>
<dbReference type="AlphaFoldDB" id="A0A4Z1K2G2"/>
<sequence>MGEKGGNSMVNSSRPSLGPQMELLDVDILSKHPHHTTTHKPLPDTVDRQRCKALDTTLNVPSHTIPRKTIPKSASIREHKPQNVDLETPGTEPESRYSKAGGCWT</sequence>
<reference evidence="2 3" key="1">
    <citation type="submission" date="2017-12" db="EMBL/GenBank/DDBJ databases">
        <title>Comparative genomics of Botrytis spp.</title>
        <authorList>
            <person name="Valero-Jimenez C.A."/>
            <person name="Tapia P."/>
            <person name="Veloso J."/>
            <person name="Silva-Moreno E."/>
            <person name="Staats M."/>
            <person name="Valdes J.H."/>
            <person name="Van Kan J.A.L."/>
        </authorList>
    </citation>
    <scope>NUCLEOTIDE SEQUENCE [LARGE SCALE GENOMIC DNA]</scope>
    <source>
        <strain evidence="2 3">Be9601</strain>
    </source>
</reference>
<evidence type="ECO:0000256" key="1">
    <source>
        <dbReference type="SAM" id="MobiDB-lite"/>
    </source>
</evidence>
<gene>
    <name evidence="2" type="ORF">BELL_0017g00020</name>
</gene>
<evidence type="ECO:0000313" key="2">
    <source>
        <dbReference type="EMBL" id="TGO79988.1"/>
    </source>
</evidence>
<organism evidence="2 3">
    <name type="scientific">Botrytis elliptica</name>
    <dbReference type="NCBI Taxonomy" id="278938"/>
    <lineage>
        <taxon>Eukaryota</taxon>
        <taxon>Fungi</taxon>
        <taxon>Dikarya</taxon>
        <taxon>Ascomycota</taxon>
        <taxon>Pezizomycotina</taxon>
        <taxon>Leotiomycetes</taxon>
        <taxon>Helotiales</taxon>
        <taxon>Sclerotiniaceae</taxon>
        <taxon>Botrytis</taxon>
    </lineage>
</organism>
<keyword evidence="3" id="KW-1185">Reference proteome</keyword>
<feature type="region of interest" description="Disordered" evidence="1">
    <location>
        <begin position="72"/>
        <end position="105"/>
    </location>
</feature>
<proteinExistence type="predicted"/>
<comment type="caution">
    <text evidence="2">The sequence shown here is derived from an EMBL/GenBank/DDBJ whole genome shotgun (WGS) entry which is preliminary data.</text>
</comment>
<dbReference type="Proteomes" id="UP000297229">
    <property type="component" value="Unassembled WGS sequence"/>
</dbReference>
<dbReference type="EMBL" id="PQXM01000017">
    <property type="protein sequence ID" value="TGO79988.1"/>
    <property type="molecule type" value="Genomic_DNA"/>
</dbReference>
<protein>
    <submittedName>
        <fullName evidence="2">Uncharacterized protein</fullName>
    </submittedName>
</protein>